<sequence>MWFGCGQSPQSGDGEGWEGQKSRHILKVVRVRVRDRQLRGLRELVDSRQHTLLLHSKANTPSSLACLVLVVAASTYIQLIDRAMQRREGRGASRGKVMADGWDWRTSLSYLYITHAAKIVVHHLDCGRRISSPAFYSAHAQRTASFKQETTTVHGISEPQGYHHVSYFTATYLFVSKVQLQERSGIHIYMYIPGRSQVYMPVVRIFDATSCFQTPTDT</sequence>
<proteinExistence type="predicted"/>
<gene>
    <name evidence="1" type="ORF">H103_07522</name>
</gene>
<dbReference type="EMBL" id="KK207915">
    <property type="protein sequence ID" value="EZF48962.1"/>
    <property type="molecule type" value="Genomic_DNA"/>
</dbReference>
<reference evidence="1" key="1">
    <citation type="submission" date="2014-02" db="EMBL/GenBank/DDBJ databases">
        <title>The Genome Sequence of Trichophyton rubrum (morphotype fischeri) CBS 288.86.</title>
        <authorList>
            <consortium name="The Broad Institute Genomics Platform"/>
            <person name="Cuomo C.A."/>
            <person name="White T.C."/>
            <person name="Graser Y."/>
            <person name="Martinez-Rossi N."/>
            <person name="Heitman J."/>
            <person name="Young S.K."/>
            <person name="Zeng Q."/>
            <person name="Gargeya S."/>
            <person name="Abouelleil A."/>
            <person name="Alvarado L."/>
            <person name="Chapman S.B."/>
            <person name="Gainer-Dewar J."/>
            <person name="Goldberg J."/>
            <person name="Griggs A."/>
            <person name="Gujja S."/>
            <person name="Hansen M."/>
            <person name="Howarth C."/>
            <person name="Imamovic A."/>
            <person name="Larimer J."/>
            <person name="Martinez D."/>
            <person name="Murphy C."/>
            <person name="Pearson M.D."/>
            <person name="Persinoti G."/>
            <person name="Poon T."/>
            <person name="Priest M."/>
            <person name="Roberts A.D."/>
            <person name="Saif S."/>
            <person name="Shea T.D."/>
            <person name="Sykes S.N."/>
            <person name="Wortman J."/>
            <person name="Nusbaum C."/>
            <person name="Birren B."/>
        </authorList>
    </citation>
    <scope>NUCLEOTIDE SEQUENCE [LARGE SCALE GENOMIC DNA]</scope>
    <source>
        <strain evidence="1">CBS 288.86</strain>
    </source>
</reference>
<accession>A0A022VRN9</accession>
<dbReference type="HOGENOM" id="CLU_1267708_0_0_1"/>
<organism evidence="1">
    <name type="scientific">Trichophyton rubrum CBS 288.86</name>
    <dbReference type="NCBI Taxonomy" id="1215330"/>
    <lineage>
        <taxon>Eukaryota</taxon>
        <taxon>Fungi</taxon>
        <taxon>Dikarya</taxon>
        <taxon>Ascomycota</taxon>
        <taxon>Pezizomycotina</taxon>
        <taxon>Eurotiomycetes</taxon>
        <taxon>Eurotiomycetidae</taxon>
        <taxon>Onygenales</taxon>
        <taxon>Arthrodermataceae</taxon>
        <taxon>Trichophyton</taxon>
    </lineage>
</organism>
<protein>
    <submittedName>
        <fullName evidence="1">Uncharacterized protein</fullName>
    </submittedName>
</protein>
<evidence type="ECO:0000313" key="1">
    <source>
        <dbReference type="EMBL" id="EZF48962.1"/>
    </source>
</evidence>
<dbReference type="Proteomes" id="UP000023758">
    <property type="component" value="Unassembled WGS sequence"/>
</dbReference>
<name>A0A022VRN9_TRIRU</name>
<dbReference type="AlphaFoldDB" id="A0A022VRN9"/>